<proteinExistence type="predicted"/>
<protein>
    <submittedName>
        <fullName evidence="2">Uncharacterized protein</fullName>
    </submittedName>
</protein>
<evidence type="ECO:0000313" key="2">
    <source>
        <dbReference type="EMBL" id="GBN70335.1"/>
    </source>
</evidence>
<name>A0A4Y2R4V9_ARAVE</name>
<dbReference type="EMBL" id="BGPR01015713">
    <property type="protein sequence ID" value="GBN70335.1"/>
    <property type="molecule type" value="Genomic_DNA"/>
</dbReference>
<accession>A0A4Y2R4V9</accession>
<sequence>MYVHRQRWPSGKIPTEASQVRNPIPPKVRRVWGLLHAKSYLVAKFPPVGVARKLGEGVPAQVSSLSSDGGSKLREPTPNSPRVA</sequence>
<feature type="region of interest" description="Disordered" evidence="1">
    <location>
        <begin position="59"/>
        <end position="84"/>
    </location>
</feature>
<dbReference type="AlphaFoldDB" id="A0A4Y2R4V9"/>
<evidence type="ECO:0000256" key="1">
    <source>
        <dbReference type="SAM" id="MobiDB-lite"/>
    </source>
</evidence>
<keyword evidence="3" id="KW-1185">Reference proteome</keyword>
<evidence type="ECO:0000313" key="3">
    <source>
        <dbReference type="Proteomes" id="UP000499080"/>
    </source>
</evidence>
<reference evidence="2 3" key="1">
    <citation type="journal article" date="2019" name="Sci. Rep.">
        <title>Orb-weaving spider Araneus ventricosus genome elucidates the spidroin gene catalogue.</title>
        <authorList>
            <person name="Kono N."/>
            <person name="Nakamura H."/>
            <person name="Ohtoshi R."/>
            <person name="Moran D.A.P."/>
            <person name="Shinohara A."/>
            <person name="Yoshida Y."/>
            <person name="Fujiwara M."/>
            <person name="Mori M."/>
            <person name="Tomita M."/>
            <person name="Arakawa K."/>
        </authorList>
    </citation>
    <scope>NUCLEOTIDE SEQUENCE [LARGE SCALE GENOMIC DNA]</scope>
</reference>
<dbReference type="Proteomes" id="UP000499080">
    <property type="component" value="Unassembled WGS sequence"/>
</dbReference>
<feature type="region of interest" description="Disordered" evidence="1">
    <location>
        <begin position="1"/>
        <end position="20"/>
    </location>
</feature>
<organism evidence="2 3">
    <name type="scientific">Araneus ventricosus</name>
    <name type="common">Orbweaver spider</name>
    <name type="synonym">Epeira ventricosa</name>
    <dbReference type="NCBI Taxonomy" id="182803"/>
    <lineage>
        <taxon>Eukaryota</taxon>
        <taxon>Metazoa</taxon>
        <taxon>Ecdysozoa</taxon>
        <taxon>Arthropoda</taxon>
        <taxon>Chelicerata</taxon>
        <taxon>Arachnida</taxon>
        <taxon>Araneae</taxon>
        <taxon>Araneomorphae</taxon>
        <taxon>Entelegynae</taxon>
        <taxon>Araneoidea</taxon>
        <taxon>Araneidae</taxon>
        <taxon>Araneus</taxon>
    </lineage>
</organism>
<comment type="caution">
    <text evidence="2">The sequence shown here is derived from an EMBL/GenBank/DDBJ whole genome shotgun (WGS) entry which is preliminary data.</text>
</comment>
<gene>
    <name evidence="2" type="ORF">AVEN_217677_1</name>
</gene>